<dbReference type="GO" id="GO:0016491">
    <property type="term" value="F:oxidoreductase activity"/>
    <property type="evidence" value="ECO:0007669"/>
    <property type="project" value="UniProtKB-KW"/>
</dbReference>
<keyword evidence="8" id="KW-1185">Reference proteome</keyword>
<feature type="region of interest" description="Disordered" evidence="4">
    <location>
        <begin position="37"/>
        <end position="63"/>
    </location>
</feature>
<keyword evidence="3" id="KW-0186">Copper</keyword>
<dbReference type="InterPro" id="IPR011706">
    <property type="entry name" value="Cu-oxidase_C"/>
</dbReference>
<dbReference type="InterPro" id="IPR045087">
    <property type="entry name" value="Cu-oxidase_fam"/>
</dbReference>
<dbReference type="Gene3D" id="2.60.40.420">
    <property type="entry name" value="Cupredoxins - blue copper proteins"/>
    <property type="match status" value="2"/>
</dbReference>
<evidence type="ECO:0000256" key="4">
    <source>
        <dbReference type="SAM" id="MobiDB-lite"/>
    </source>
</evidence>
<evidence type="ECO:0000259" key="6">
    <source>
        <dbReference type="Pfam" id="PF07732"/>
    </source>
</evidence>
<dbReference type="Proteomes" id="UP000006794">
    <property type="component" value="Chromosome"/>
</dbReference>
<dbReference type="OrthoDB" id="12293at2157"/>
<name>F8D9X3_HALXS</name>
<dbReference type="GO" id="GO:0005507">
    <property type="term" value="F:copper ion binding"/>
    <property type="evidence" value="ECO:0007669"/>
    <property type="project" value="InterPro"/>
</dbReference>
<dbReference type="PROSITE" id="PS51318">
    <property type="entry name" value="TAT"/>
    <property type="match status" value="1"/>
</dbReference>
<dbReference type="Pfam" id="PF07731">
    <property type="entry name" value="Cu-oxidase_2"/>
    <property type="match status" value="1"/>
</dbReference>
<reference evidence="7 8" key="1">
    <citation type="journal article" date="2012" name="Stand. Genomic Sci.">
        <title>Complete genome sequence of Halopiger xanaduensis type strain (SH-6(T)).</title>
        <authorList>
            <person name="Anderson I."/>
            <person name="Tindall B.J."/>
            <person name="Rohde M."/>
            <person name="Lucas S."/>
            <person name="Han J."/>
            <person name="Lapidus A."/>
            <person name="Cheng J.F."/>
            <person name="Goodwin L."/>
            <person name="Pitluck S."/>
            <person name="Peters L."/>
            <person name="Pati A."/>
            <person name="Mikhailova N."/>
            <person name="Pagani I."/>
            <person name="Teshima H."/>
            <person name="Han C."/>
            <person name="Tapia R."/>
            <person name="Land M."/>
            <person name="Woyke T."/>
            <person name="Klenk H.P."/>
            <person name="Kyrpides N."/>
            <person name="Ivanova N."/>
        </authorList>
    </citation>
    <scope>NUCLEOTIDE SEQUENCE [LARGE SCALE GENOMIC DNA]</scope>
    <source>
        <strain evidence="8">DSM 18323 / JCM 14033 / SH-6</strain>
    </source>
</reference>
<dbReference type="HOGENOM" id="CLU_720817_0_0_2"/>
<evidence type="ECO:0000313" key="7">
    <source>
        <dbReference type="EMBL" id="AEH35751.1"/>
    </source>
</evidence>
<evidence type="ECO:0000256" key="3">
    <source>
        <dbReference type="ARBA" id="ARBA00023008"/>
    </source>
</evidence>
<dbReference type="PANTHER" id="PTHR11709">
    <property type="entry name" value="MULTI-COPPER OXIDASE"/>
    <property type="match status" value="1"/>
</dbReference>
<organism evidence="7 8">
    <name type="scientific">Halopiger xanaduensis (strain DSM 18323 / JCM 14033 / SH-6)</name>
    <dbReference type="NCBI Taxonomy" id="797210"/>
    <lineage>
        <taxon>Archaea</taxon>
        <taxon>Methanobacteriati</taxon>
        <taxon>Methanobacteriota</taxon>
        <taxon>Stenosarchaea group</taxon>
        <taxon>Halobacteria</taxon>
        <taxon>Halobacteriales</taxon>
        <taxon>Natrialbaceae</taxon>
        <taxon>Halopiger</taxon>
    </lineage>
</organism>
<dbReference type="EMBL" id="CP002839">
    <property type="protein sequence ID" value="AEH35751.1"/>
    <property type="molecule type" value="Genomic_DNA"/>
</dbReference>
<evidence type="ECO:0000256" key="2">
    <source>
        <dbReference type="ARBA" id="ARBA00023002"/>
    </source>
</evidence>
<evidence type="ECO:0000313" key="8">
    <source>
        <dbReference type="Proteomes" id="UP000006794"/>
    </source>
</evidence>
<dbReference type="InterPro" id="IPR006311">
    <property type="entry name" value="TAT_signal"/>
</dbReference>
<feature type="domain" description="Plastocyanin-like" evidence="5">
    <location>
        <begin position="261"/>
        <end position="356"/>
    </location>
</feature>
<evidence type="ECO:0000259" key="5">
    <source>
        <dbReference type="Pfam" id="PF07731"/>
    </source>
</evidence>
<dbReference type="InterPro" id="IPR011707">
    <property type="entry name" value="Cu-oxidase-like_N"/>
</dbReference>
<protein>
    <submittedName>
        <fullName evidence="7">Multicopper oxidase type 2</fullName>
    </submittedName>
</protein>
<dbReference type="eggNOG" id="arCOG03914">
    <property type="taxonomic scope" value="Archaea"/>
</dbReference>
<dbReference type="PANTHER" id="PTHR11709:SF394">
    <property type="entry name" value="FI03373P-RELATED"/>
    <property type="match status" value="1"/>
</dbReference>
<gene>
    <name evidence="7" type="ordered locus">Halxa_1117</name>
</gene>
<evidence type="ECO:0000256" key="1">
    <source>
        <dbReference type="ARBA" id="ARBA00022723"/>
    </source>
</evidence>
<dbReference type="KEGG" id="hxa:Halxa_1117"/>
<sequence>MTSNTPSASGLRRRAVLSIAGTGALGSLAGCLSALSSGDAAGGDEPESNDTDDTSDEDAPLTDYEYTAPPQIVDLAEQDHQSTLRTVPARHQLVTDEAKGGPVELPEVWAWQADDLEPSVPGPIYRMQEGETFELSFENTEHDRPHTVHVHGVGKSWRDDGAPISTRIDVQPGESHTYELEGDVPGTHFYHCHVQTHNHLDMGMYGILRVDPEGYTPPDQEYFLTLREWDSRLHEREAGGDADYDAGDRSPNLYTVNGRSAPATFNPELGSPLVVGAGDTVRVHVVNAGYEQHAFHTHGHRFTVVEKDGSPIPEAARYQEDVVGIAPAERVTLEFEADSEPGIYPVHCHKVDHVTTDGAYPGGMATAIVYEDAMETDEFTEVMDDAGYEA</sequence>
<keyword evidence="2" id="KW-0560">Oxidoreductase</keyword>
<dbReference type="CDD" id="cd04202">
    <property type="entry name" value="CuRO_D2_2dMcoN_like"/>
    <property type="match status" value="1"/>
</dbReference>
<feature type="compositionally biased region" description="Acidic residues" evidence="4">
    <location>
        <begin position="42"/>
        <end position="60"/>
    </location>
</feature>
<dbReference type="InterPro" id="IPR008972">
    <property type="entry name" value="Cupredoxin"/>
</dbReference>
<dbReference type="AlphaFoldDB" id="F8D9X3"/>
<dbReference type="Pfam" id="PF07732">
    <property type="entry name" value="Cu-oxidase_3"/>
    <property type="match status" value="1"/>
</dbReference>
<feature type="domain" description="Plastocyanin-like" evidence="6">
    <location>
        <begin position="119"/>
        <end position="213"/>
    </location>
</feature>
<keyword evidence="1" id="KW-0479">Metal-binding</keyword>
<dbReference type="RefSeq" id="WP_013878651.1">
    <property type="nucleotide sequence ID" value="NC_015666.1"/>
</dbReference>
<proteinExistence type="predicted"/>
<dbReference type="STRING" id="797210.Halxa_1117"/>
<dbReference type="SUPFAM" id="SSF49503">
    <property type="entry name" value="Cupredoxins"/>
    <property type="match status" value="2"/>
</dbReference>
<accession>F8D9X3</accession>
<dbReference type="GeneID" id="10796088"/>